<dbReference type="Pfam" id="PF14398">
    <property type="entry name" value="ATPgrasp_YheCD"/>
    <property type="match status" value="1"/>
</dbReference>
<name>A0ABW2FP28_9BACL</name>
<dbReference type="EMBL" id="JBHTAI010000040">
    <property type="protein sequence ID" value="MFC7153664.1"/>
    <property type="molecule type" value="Genomic_DNA"/>
</dbReference>
<sequence>MPIQRVRSKRAKTNALMADPELRDYIPATESFDRRTVERMLEQFGMIYVKPVNGTFGRGVIRIEKPETSSAYRFQSGERRYEFPSFDGMYRRLLSVKKPRAYLSQQGIHLLKYQGRSFDLRVMVQINPQSVWETTGMIGRVAHPRKIVTNYHAGGTPAPVRTLMAEHLTSEQWPPFEDRLRKLGVSVAAALARRFPRLKEIGIDIAVDESLKPWILEVNTLPDPFLFRRLPDKSVFRKIYAYAVSYGRFKSRKRRA</sequence>
<dbReference type="Gene3D" id="3.30.470.20">
    <property type="entry name" value="ATP-grasp fold, B domain"/>
    <property type="match status" value="1"/>
</dbReference>
<evidence type="ECO:0000313" key="2">
    <source>
        <dbReference type="Proteomes" id="UP001596378"/>
    </source>
</evidence>
<evidence type="ECO:0000313" key="1">
    <source>
        <dbReference type="EMBL" id="MFC7153664.1"/>
    </source>
</evidence>
<organism evidence="1 2">
    <name type="scientific">Cohnella cellulosilytica</name>
    <dbReference type="NCBI Taxonomy" id="986710"/>
    <lineage>
        <taxon>Bacteria</taxon>
        <taxon>Bacillati</taxon>
        <taxon>Bacillota</taxon>
        <taxon>Bacilli</taxon>
        <taxon>Bacillales</taxon>
        <taxon>Paenibacillaceae</taxon>
        <taxon>Cohnella</taxon>
    </lineage>
</organism>
<dbReference type="SUPFAM" id="SSF56059">
    <property type="entry name" value="Glutathione synthetase ATP-binding domain-like"/>
    <property type="match status" value="1"/>
</dbReference>
<proteinExistence type="predicted"/>
<accession>A0ABW2FP28</accession>
<dbReference type="Proteomes" id="UP001596378">
    <property type="component" value="Unassembled WGS sequence"/>
</dbReference>
<dbReference type="RefSeq" id="WP_378051851.1">
    <property type="nucleotide sequence ID" value="NZ_JBHMDN010000037.1"/>
</dbReference>
<comment type="caution">
    <text evidence="1">The sequence shown here is derived from an EMBL/GenBank/DDBJ whole genome shotgun (WGS) entry which is preliminary data.</text>
</comment>
<dbReference type="InterPro" id="IPR026838">
    <property type="entry name" value="YheC/D"/>
</dbReference>
<gene>
    <name evidence="1" type="ORF">ACFQMJ_34495</name>
</gene>
<reference evidence="2" key="1">
    <citation type="journal article" date="2019" name="Int. J. Syst. Evol. Microbiol.">
        <title>The Global Catalogue of Microorganisms (GCM) 10K type strain sequencing project: providing services to taxonomists for standard genome sequencing and annotation.</title>
        <authorList>
            <consortium name="The Broad Institute Genomics Platform"/>
            <consortium name="The Broad Institute Genome Sequencing Center for Infectious Disease"/>
            <person name="Wu L."/>
            <person name="Ma J."/>
        </authorList>
    </citation>
    <scope>NUCLEOTIDE SEQUENCE [LARGE SCALE GENOMIC DNA]</scope>
    <source>
        <strain evidence="2">KCTC 12907</strain>
    </source>
</reference>
<keyword evidence="2" id="KW-1185">Reference proteome</keyword>
<protein>
    <submittedName>
        <fullName evidence="1">YheC/YheD family protein</fullName>
    </submittedName>
</protein>